<reference evidence="2" key="1">
    <citation type="journal article" date="2020" name="Toxins">
        <title>Phylogenomic Analysis of Secondary Metabolism in the Toxic Cyanobacterial Genera Anabaena, Dolichospermum and Aphanizomenon.</title>
        <authorList>
            <person name="Oesterholm J."/>
            <person name="Popin R.V."/>
            <person name="Fewer D.P."/>
            <person name="Sivonen K."/>
        </authorList>
    </citation>
    <scope>NUCLEOTIDE SEQUENCE [LARGE SCALE GENOMIC DNA]</scope>
    <source>
        <strain evidence="2">UHCC 0037</strain>
    </source>
</reference>
<evidence type="ECO:0000313" key="2">
    <source>
        <dbReference type="Proteomes" id="UP001517388"/>
    </source>
</evidence>
<dbReference type="Proteomes" id="UP001517388">
    <property type="component" value="Unassembled WGS sequence"/>
</dbReference>
<accession>A0ACC7S8P9</accession>
<proteinExistence type="predicted"/>
<sequence length="322" mass="37799">MIKHQMKQIIKASPIGQIYKSYISFSQWWGEKQWENRRKAYFAKNIDLYGRILTPEQGNSLIADRIADNEPLMISRFGNTELDCAYGYMQGCYKEGMINEMMVCSGFFPQQEKLLDQFSEVYLEASKMIDILGVWWFLPGEAEIIRSYSPDANLVKLSTLEPYYHDNPWSMNLKNKKVLVIHPFTDTISEQYIKHREILFKNKDILPQFELMTFKSVQSVVGTKTEFDTWFDAYDWMRDRIKEYDFDIAIIGCGAYGLPLAAYVKSLGKKAVHLGGATQILFGIKGKRWDERSFFQSLYNEHWVRPKSEETPQNFQKFGDYW</sequence>
<name>A0ACC7S8P9_DOLFA</name>
<protein>
    <submittedName>
        <fullName evidence="1">Uncharacterized protein</fullName>
    </submittedName>
</protein>
<comment type="caution">
    <text evidence="1">The sequence shown here is derived from an EMBL/GenBank/DDBJ whole genome shotgun (WGS) entry which is preliminary data.</text>
</comment>
<organism evidence="1 2">
    <name type="scientific">Dolichospermum flos-aquae UHCC 0037</name>
    <dbReference type="NCBI Taxonomy" id="2590026"/>
    <lineage>
        <taxon>Bacteria</taxon>
        <taxon>Bacillati</taxon>
        <taxon>Cyanobacteriota</taxon>
        <taxon>Cyanophyceae</taxon>
        <taxon>Nostocales</taxon>
        <taxon>Aphanizomenonaceae</taxon>
        <taxon>Dolichospermum</taxon>
    </lineage>
</organism>
<dbReference type="EMBL" id="VILF01000004">
    <property type="protein sequence ID" value="MTJ44744.1"/>
    <property type="molecule type" value="Genomic_DNA"/>
</dbReference>
<evidence type="ECO:0000313" key="1">
    <source>
        <dbReference type="EMBL" id="MTJ44744.1"/>
    </source>
</evidence>
<gene>
    <name evidence="1" type="ORF">FJR39_16835</name>
</gene>
<keyword evidence="2" id="KW-1185">Reference proteome</keyword>